<feature type="transmembrane region" description="Helical" evidence="6">
    <location>
        <begin position="234"/>
        <end position="254"/>
    </location>
</feature>
<proteinExistence type="predicted"/>
<reference evidence="7 8" key="1">
    <citation type="submission" date="2018-11" db="EMBL/GenBank/DDBJ databases">
        <authorList>
            <consortium name="Pathogen Informatics"/>
        </authorList>
    </citation>
    <scope>NUCLEOTIDE SEQUENCE [LARGE SCALE GENOMIC DNA]</scope>
</reference>
<dbReference type="GO" id="GO:0022857">
    <property type="term" value="F:transmembrane transporter activity"/>
    <property type="evidence" value="ECO:0007669"/>
    <property type="project" value="TreeGrafter"/>
</dbReference>
<evidence type="ECO:0000256" key="4">
    <source>
        <dbReference type="ARBA" id="ARBA00023136"/>
    </source>
</evidence>
<dbReference type="Gene3D" id="1.20.1640.10">
    <property type="entry name" value="Multidrug efflux transporter AcrB transmembrane domain"/>
    <property type="match status" value="1"/>
</dbReference>
<evidence type="ECO:0000256" key="6">
    <source>
        <dbReference type="SAM" id="Phobius"/>
    </source>
</evidence>
<comment type="subcellular location">
    <subcellularLocation>
        <location evidence="1">Membrane</location>
        <topology evidence="1">Multi-pass membrane protein</topology>
    </subcellularLocation>
</comment>
<evidence type="ECO:0000313" key="7">
    <source>
        <dbReference type="EMBL" id="VDK34385.1"/>
    </source>
</evidence>
<sequence length="287" mass="32420">MALKLHGYRKLNFTKHDSPYWPERYLSWSRDFVCIPSQPCCNIANPHFQENLTDYCIRVSTSQLYTQYNDTPIYDNTTFELVGYTALLPTTLKYSHRFRDLSNSFDLIQHAFSNMGDGAWYTTEWTLMSVWFDLLRSMISDCRQSLILSFSVVTILALFHLKLKSPVAIVTICCIVVSTVGCVVALGWVIGVLEAVILVLVVGLSFDFTLHYGASVPNFGCAKHRVCLAARKSAVPVTLAALSSIVAGASMLVAETHAFYQVYFVLVSDEFEMTEFLKQNLIKEEEK</sequence>
<dbReference type="PANTHER" id="PTHR45951">
    <property type="entry name" value="PROTEIN DISPATCHED-RELATED"/>
    <property type="match status" value="1"/>
</dbReference>
<keyword evidence="8" id="KW-1185">Reference proteome</keyword>
<dbReference type="OrthoDB" id="193905at2759"/>
<evidence type="ECO:0008006" key="9">
    <source>
        <dbReference type="Google" id="ProtNLM"/>
    </source>
</evidence>
<dbReference type="GO" id="GO:0016020">
    <property type="term" value="C:membrane"/>
    <property type="evidence" value="ECO:0007669"/>
    <property type="project" value="UniProtKB-SubCell"/>
</dbReference>
<keyword evidence="2 6" id="KW-0812">Transmembrane</keyword>
<feature type="transmembrane region" description="Helical" evidence="6">
    <location>
        <begin position="195"/>
        <end position="214"/>
    </location>
</feature>
<organism evidence="7 8">
    <name type="scientific">Gongylonema pulchrum</name>
    <dbReference type="NCBI Taxonomy" id="637853"/>
    <lineage>
        <taxon>Eukaryota</taxon>
        <taxon>Metazoa</taxon>
        <taxon>Ecdysozoa</taxon>
        <taxon>Nematoda</taxon>
        <taxon>Chromadorea</taxon>
        <taxon>Rhabditida</taxon>
        <taxon>Spirurina</taxon>
        <taxon>Spiruromorpha</taxon>
        <taxon>Spiruroidea</taxon>
        <taxon>Gongylonematidae</taxon>
        <taxon>Gongylonema</taxon>
    </lineage>
</organism>
<feature type="transmembrane region" description="Helical" evidence="6">
    <location>
        <begin position="145"/>
        <end position="161"/>
    </location>
</feature>
<protein>
    <recommendedName>
        <fullName evidence="9">SSD domain-containing protein</fullName>
    </recommendedName>
</protein>
<dbReference type="EMBL" id="UYRT01003723">
    <property type="protein sequence ID" value="VDK34385.1"/>
    <property type="molecule type" value="Genomic_DNA"/>
</dbReference>
<evidence type="ECO:0000256" key="1">
    <source>
        <dbReference type="ARBA" id="ARBA00004141"/>
    </source>
</evidence>
<feature type="transmembrane region" description="Helical" evidence="6">
    <location>
        <begin position="167"/>
        <end position="188"/>
    </location>
</feature>
<evidence type="ECO:0000256" key="2">
    <source>
        <dbReference type="ARBA" id="ARBA00022692"/>
    </source>
</evidence>
<gene>
    <name evidence="7" type="ORF">GPUH_LOCUS2461</name>
</gene>
<keyword evidence="5" id="KW-0325">Glycoprotein</keyword>
<evidence type="ECO:0000313" key="8">
    <source>
        <dbReference type="Proteomes" id="UP000271098"/>
    </source>
</evidence>
<dbReference type="PANTHER" id="PTHR45951:SF8">
    <property type="entry name" value="CHE-14 PROTEIN"/>
    <property type="match status" value="1"/>
</dbReference>
<accession>A0A3P6Q3D6</accession>
<dbReference type="SUPFAM" id="SSF82866">
    <property type="entry name" value="Multidrug efflux transporter AcrB transmembrane domain"/>
    <property type="match status" value="1"/>
</dbReference>
<keyword evidence="4 6" id="KW-0472">Membrane</keyword>
<keyword evidence="3 6" id="KW-1133">Transmembrane helix</keyword>
<dbReference type="GO" id="GO:0007224">
    <property type="term" value="P:smoothened signaling pathway"/>
    <property type="evidence" value="ECO:0007669"/>
    <property type="project" value="TreeGrafter"/>
</dbReference>
<evidence type="ECO:0000256" key="3">
    <source>
        <dbReference type="ARBA" id="ARBA00022989"/>
    </source>
</evidence>
<name>A0A3P6Q3D6_9BILA</name>
<dbReference type="InterPro" id="IPR052081">
    <property type="entry name" value="Dispatched_Hh_regulator"/>
</dbReference>
<dbReference type="Proteomes" id="UP000271098">
    <property type="component" value="Unassembled WGS sequence"/>
</dbReference>
<dbReference type="AlphaFoldDB" id="A0A3P6Q3D6"/>
<evidence type="ECO:0000256" key="5">
    <source>
        <dbReference type="ARBA" id="ARBA00023180"/>
    </source>
</evidence>